<proteinExistence type="predicted"/>
<feature type="non-terminal residue" evidence="1">
    <location>
        <position position="61"/>
    </location>
</feature>
<comment type="caution">
    <text evidence="1">The sequence shown here is derived from an EMBL/GenBank/DDBJ whole genome shotgun (WGS) entry which is preliminary data.</text>
</comment>
<sequence length="61" mass="7092">SICPVRRTFAGKESLRMCTTWRHCYGPYNHPHTRHACGRLFFSFTAHLKAMCTPSEGKFLF</sequence>
<dbReference type="EMBL" id="JASPKZ010000628">
    <property type="protein sequence ID" value="KAJ9599713.1"/>
    <property type="molecule type" value="Genomic_DNA"/>
</dbReference>
<organism evidence="1 2">
    <name type="scientific">Diploptera punctata</name>
    <name type="common">Pacific beetle cockroach</name>
    <dbReference type="NCBI Taxonomy" id="6984"/>
    <lineage>
        <taxon>Eukaryota</taxon>
        <taxon>Metazoa</taxon>
        <taxon>Ecdysozoa</taxon>
        <taxon>Arthropoda</taxon>
        <taxon>Hexapoda</taxon>
        <taxon>Insecta</taxon>
        <taxon>Pterygota</taxon>
        <taxon>Neoptera</taxon>
        <taxon>Polyneoptera</taxon>
        <taxon>Dictyoptera</taxon>
        <taxon>Blattodea</taxon>
        <taxon>Blaberoidea</taxon>
        <taxon>Blaberidae</taxon>
        <taxon>Diplopterinae</taxon>
        <taxon>Diploptera</taxon>
    </lineage>
</organism>
<accession>A0AAD8ER84</accession>
<gene>
    <name evidence="1" type="ORF">L9F63_026438</name>
</gene>
<dbReference type="Proteomes" id="UP001233999">
    <property type="component" value="Unassembled WGS sequence"/>
</dbReference>
<evidence type="ECO:0000313" key="1">
    <source>
        <dbReference type="EMBL" id="KAJ9599713.1"/>
    </source>
</evidence>
<feature type="non-terminal residue" evidence="1">
    <location>
        <position position="1"/>
    </location>
</feature>
<keyword evidence="2" id="KW-1185">Reference proteome</keyword>
<reference evidence="1" key="1">
    <citation type="journal article" date="2023" name="IScience">
        <title>Live-bearing cockroach genome reveals convergent evolutionary mechanisms linked to viviparity in insects and beyond.</title>
        <authorList>
            <person name="Fouks B."/>
            <person name="Harrison M.C."/>
            <person name="Mikhailova A.A."/>
            <person name="Marchal E."/>
            <person name="English S."/>
            <person name="Carruthers M."/>
            <person name="Jennings E.C."/>
            <person name="Chiamaka E.L."/>
            <person name="Frigard R.A."/>
            <person name="Pippel M."/>
            <person name="Attardo G.M."/>
            <person name="Benoit J.B."/>
            <person name="Bornberg-Bauer E."/>
            <person name="Tobe S.S."/>
        </authorList>
    </citation>
    <scope>NUCLEOTIDE SEQUENCE</scope>
    <source>
        <strain evidence="1">Stay&amp;Tobe</strain>
    </source>
</reference>
<name>A0AAD8ER84_DIPPU</name>
<reference evidence="1" key="2">
    <citation type="submission" date="2023-05" db="EMBL/GenBank/DDBJ databases">
        <authorList>
            <person name="Fouks B."/>
        </authorList>
    </citation>
    <scope>NUCLEOTIDE SEQUENCE</scope>
    <source>
        <strain evidence="1">Stay&amp;Tobe</strain>
        <tissue evidence="1">Testes</tissue>
    </source>
</reference>
<evidence type="ECO:0000313" key="2">
    <source>
        <dbReference type="Proteomes" id="UP001233999"/>
    </source>
</evidence>
<dbReference type="AlphaFoldDB" id="A0AAD8ER84"/>
<protein>
    <submittedName>
        <fullName evidence="1">Uncharacterized protein</fullName>
    </submittedName>
</protein>